<name>A0A8B8KT48_ABRPR</name>
<dbReference type="PROSITE" id="PS50090">
    <property type="entry name" value="MYB_LIKE"/>
    <property type="match status" value="1"/>
</dbReference>
<dbReference type="AlphaFoldDB" id="A0A8B8KT48"/>
<keyword evidence="2" id="KW-0812">Transmembrane</keyword>
<dbReference type="OrthoDB" id="1908944at2759"/>
<feature type="compositionally biased region" description="Acidic residues" evidence="1">
    <location>
        <begin position="407"/>
        <end position="421"/>
    </location>
</feature>
<reference evidence="4" key="1">
    <citation type="journal article" date="2019" name="Toxins">
        <title>Detection of Abrin-Like and Prepropulchellin-Like Toxin Genes and Transcripts Using Whole Genome Sequencing and Full-Length Transcript Sequencing of Abrus precatorius.</title>
        <authorList>
            <person name="Hovde B.T."/>
            <person name="Daligault H.E."/>
            <person name="Hanschen E.R."/>
            <person name="Kunde Y.A."/>
            <person name="Johnson M.B."/>
            <person name="Starkenburg S.R."/>
            <person name="Johnson S.L."/>
        </authorList>
    </citation>
    <scope>NUCLEOTIDE SEQUENCE [LARGE SCALE GENOMIC DNA]</scope>
</reference>
<feature type="region of interest" description="Disordered" evidence="1">
    <location>
        <begin position="403"/>
        <end position="433"/>
    </location>
</feature>
<evidence type="ECO:0000313" key="5">
    <source>
        <dbReference type="RefSeq" id="XP_027347030.1"/>
    </source>
</evidence>
<dbReference type="Proteomes" id="UP000694853">
    <property type="component" value="Unplaced"/>
</dbReference>
<accession>A0A8B8KT48</accession>
<dbReference type="GeneID" id="113858537"/>
<dbReference type="Gene3D" id="1.10.10.60">
    <property type="entry name" value="Homeodomain-like"/>
    <property type="match status" value="1"/>
</dbReference>
<keyword evidence="2" id="KW-0472">Membrane</keyword>
<dbReference type="InterPro" id="IPR001005">
    <property type="entry name" value="SANT/Myb"/>
</dbReference>
<keyword evidence="4" id="KW-1185">Reference proteome</keyword>
<evidence type="ECO:0000259" key="3">
    <source>
        <dbReference type="PROSITE" id="PS50090"/>
    </source>
</evidence>
<sequence length="579" mass="65079">MLMFYFSQNLPQELTVIFIKCLYLCGHMFCFIINSYLLYYRIRMGYKRCLEANEFDDLSLNKAKRFECSSELVSFADIVTPNNAFLKTVISGDDEDGFYNVQWYDPPETDTGKESPYAGDKNVQTSGLFSSCSSEDDTSSGATSLSSASSDCLEFDIPQRAFVPLDDDYVDYDCSPRKPVPIGPNHQATIPVWRGKVNKMSGLGIYNHDSPSSGLVSVQTVDEDEERLMGTSVLAMDESYFYSSANNKSWQDRTECKCLDQGSIRCVRLHVKEARGNLREILGKENFVNLGFRNMGEDVAQEWTEEEEDMFHEVVYSNPASLGRNFWKYLSVAFPSRSNKEIVSYYFNVFMLRRRAAQNRSRFLDIDSDDDECHTRNGIFGYENSEDDSAIESLGDQDVHVENQDNYSDEDDGDDNSDDEAAGNVLGLTGINMGNTTEVEGGLGQRSSKCKVNSQSETWSNPVQHFNGTSGILKDDIGVQDDSCMSFECNTNMDVSCHGLVDASSALQARGFKYDQSPRVHLSGNEMEHVYLMEPCDAKDWYPGGYSTSSSTDIDFLPTSNLIEEFFGHGTSDKKNRSD</sequence>
<dbReference type="RefSeq" id="XP_027347030.1">
    <property type="nucleotide sequence ID" value="XM_027491229.1"/>
</dbReference>
<protein>
    <submittedName>
        <fullName evidence="5">Uncharacterized protein LOC113858537 isoform X1</fullName>
    </submittedName>
</protein>
<gene>
    <name evidence="5" type="primary">LOC113858537</name>
</gene>
<feature type="transmembrane region" description="Helical" evidence="2">
    <location>
        <begin position="16"/>
        <end position="39"/>
    </location>
</feature>
<evidence type="ECO:0000313" key="4">
    <source>
        <dbReference type="Proteomes" id="UP000694853"/>
    </source>
</evidence>
<dbReference type="KEGG" id="aprc:113858537"/>
<evidence type="ECO:0000256" key="2">
    <source>
        <dbReference type="SAM" id="Phobius"/>
    </source>
</evidence>
<organism evidence="4 5">
    <name type="scientific">Abrus precatorius</name>
    <name type="common">Indian licorice</name>
    <name type="synonym">Glycine abrus</name>
    <dbReference type="NCBI Taxonomy" id="3816"/>
    <lineage>
        <taxon>Eukaryota</taxon>
        <taxon>Viridiplantae</taxon>
        <taxon>Streptophyta</taxon>
        <taxon>Embryophyta</taxon>
        <taxon>Tracheophyta</taxon>
        <taxon>Spermatophyta</taxon>
        <taxon>Magnoliopsida</taxon>
        <taxon>eudicotyledons</taxon>
        <taxon>Gunneridae</taxon>
        <taxon>Pentapetalae</taxon>
        <taxon>rosids</taxon>
        <taxon>fabids</taxon>
        <taxon>Fabales</taxon>
        <taxon>Fabaceae</taxon>
        <taxon>Papilionoideae</taxon>
        <taxon>50 kb inversion clade</taxon>
        <taxon>NPAAA clade</taxon>
        <taxon>indigoferoid/millettioid clade</taxon>
        <taxon>Abreae</taxon>
        <taxon>Abrus</taxon>
    </lineage>
</organism>
<dbReference type="CDD" id="cd00167">
    <property type="entry name" value="SANT"/>
    <property type="match status" value="1"/>
</dbReference>
<proteinExistence type="predicted"/>
<reference evidence="5" key="2">
    <citation type="submission" date="2025-08" db="UniProtKB">
        <authorList>
            <consortium name="RefSeq"/>
        </authorList>
    </citation>
    <scope>IDENTIFICATION</scope>
    <source>
        <tissue evidence="5">Young leaves</tissue>
    </source>
</reference>
<dbReference type="SUPFAM" id="SSF46689">
    <property type="entry name" value="Homeodomain-like"/>
    <property type="match status" value="1"/>
</dbReference>
<feature type="domain" description="Myb-like" evidence="3">
    <location>
        <begin position="303"/>
        <end position="350"/>
    </location>
</feature>
<dbReference type="InterPro" id="IPR009057">
    <property type="entry name" value="Homeodomain-like_sf"/>
</dbReference>
<dbReference type="PANTHER" id="PTHR46872:SF5">
    <property type="entry name" value="MYB-LIKE DOMAIN-CONTAINING PROTEIN"/>
    <property type="match status" value="1"/>
</dbReference>
<evidence type="ECO:0000256" key="1">
    <source>
        <dbReference type="SAM" id="MobiDB-lite"/>
    </source>
</evidence>
<keyword evidence="2" id="KW-1133">Transmembrane helix</keyword>
<dbReference type="PANTHER" id="PTHR46872">
    <property type="entry name" value="DNA BINDING PROTEIN"/>
    <property type="match status" value="1"/>
</dbReference>